<dbReference type="PANTHER" id="PTHR23534:SF1">
    <property type="entry name" value="MAJOR FACILITATOR SUPERFAMILY PROTEIN"/>
    <property type="match status" value="1"/>
</dbReference>
<dbReference type="GO" id="GO:0022857">
    <property type="term" value="F:transmembrane transporter activity"/>
    <property type="evidence" value="ECO:0007669"/>
    <property type="project" value="InterPro"/>
</dbReference>
<feature type="transmembrane region" description="Helical" evidence="4">
    <location>
        <begin position="238"/>
        <end position="260"/>
    </location>
</feature>
<sequence length="390" mass="41959">MNKNVWLLALCQALLMSGNIVLISVNGLIGQALSPDDSWVTLPVSTQFVGLMMATIPASLIMAKIGRKNGFMLGNVIGIFGALLCVYALGQSAFWLFCFSTMLLGIGIGFGTLYRFAAIEVSAPESRDKAISLSMAGGVLAAVLGPNLAIASQHWLPGTNFSGAFIGITVLYVLSLVVLQFIGLPRAAPEQHQSSQSAVGDILRAPGYMLAVFAAVIAYAVMNLLMTVTPIAMHKHGFHFEAAALVIEWHVLGMFLPSFFTGSLIGKIGTRMTIMLGSLMFIASILVNLNGVTEWHFRVALVLLGIGWNFMFIGATSQLTQTYLPQDKARAQAMNEFAVFGCVTLTALLAGNLEATMGWQSLNLLLLPFVCVVPIVYLFFTRNPQEIKAK</sequence>
<feature type="transmembrane region" description="Helical" evidence="4">
    <location>
        <begin position="337"/>
        <end position="355"/>
    </location>
</feature>
<feature type="transmembrane region" description="Helical" evidence="4">
    <location>
        <begin position="295"/>
        <end position="316"/>
    </location>
</feature>
<organism evidence="6 7">
    <name type="scientific">Enterovibrio norvegicus DSM 15893</name>
    <dbReference type="NCBI Taxonomy" id="1121869"/>
    <lineage>
        <taxon>Bacteria</taxon>
        <taxon>Pseudomonadati</taxon>
        <taxon>Pseudomonadota</taxon>
        <taxon>Gammaproteobacteria</taxon>
        <taxon>Vibrionales</taxon>
        <taxon>Vibrionaceae</taxon>
        <taxon>Enterovibrio</taxon>
    </lineage>
</organism>
<proteinExistence type="predicted"/>
<feature type="transmembrane region" description="Helical" evidence="4">
    <location>
        <begin position="272"/>
        <end position="289"/>
    </location>
</feature>
<keyword evidence="2 4" id="KW-1133">Transmembrane helix</keyword>
<dbReference type="SUPFAM" id="SSF103473">
    <property type="entry name" value="MFS general substrate transporter"/>
    <property type="match status" value="1"/>
</dbReference>
<dbReference type="PROSITE" id="PS50850">
    <property type="entry name" value="MFS"/>
    <property type="match status" value="1"/>
</dbReference>
<dbReference type="InterPro" id="IPR036259">
    <property type="entry name" value="MFS_trans_sf"/>
</dbReference>
<gene>
    <name evidence="6" type="ORF">SAMN03084138_03383</name>
</gene>
<dbReference type="Proteomes" id="UP000182692">
    <property type="component" value="Unassembled WGS sequence"/>
</dbReference>
<dbReference type="InterPro" id="IPR020846">
    <property type="entry name" value="MFS_dom"/>
</dbReference>
<evidence type="ECO:0000313" key="6">
    <source>
        <dbReference type="EMBL" id="SFP88132.1"/>
    </source>
</evidence>
<reference evidence="6 7" key="1">
    <citation type="submission" date="2016-10" db="EMBL/GenBank/DDBJ databases">
        <authorList>
            <person name="de Groot N.N."/>
        </authorList>
    </citation>
    <scope>NUCLEOTIDE SEQUENCE [LARGE SCALE GENOMIC DNA]</scope>
    <source>
        <strain evidence="6 7">DSM 15893</strain>
    </source>
</reference>
<evidence type="ECO:0000256" key="2">
    <source>
        <dbReference type="ARBA" id="ARBA00022989"/>
    </source>
</evidence>
<keyword evidence="3 4" id="KW-0472">Membrane</keyword>
<feature type="transmembrane region" description="Helical" evidence="4">
    <location>
        <begin position="361"/>
        <end position="380"/>
    </location>
</feature>
<evidence type="ECO:0000313" key="7">
    <source>
        <dbReference type="Proteomes" id="UP000182692"/>
    </source>
</evidence>
<dbReference type="Pfam" id="PF07690">
    <property type="entry name" value="MFS_1"/>
    <property type="match status" value="1"/>
</dbReference>
<dbReference type="GeneID" id="35874285"/>
<feature type="transmembrane region" description="Helical" evidence="4">
    <location>
        <begin position="163"/>
        <end position="184"/>
    </location>
</feature>
<dbReference type="Gene3D" id="1.20.1250.20">
    <property type="entry name" value="MFS general substrate transporter like domains"/>
    <property type="match status" value="1"/>
</dbReference>
<evidence type="ECO:0000256" key="1">
    <source>
        <dbReference type="ARBA" id="ARBA00022692"/>
    </source>
</evidence>
<feature type="transmembrane region" description="Helical" evidence="4">
    <location>
        <begin position="39"/>
        <end position="63"/>
    </location>
</feature>
<dbReference type="InterPro" id="IPR011701">
    <property type="entry name" value="MFS"/>
</dbReference>
<dbReference type="STRING" id="1121869.SAMN03084138_03383"/>
<accession>A0A1I5TYJ7</accession>
<feature type="transmembrane region" description="Helical" evidence="4">
    <location>
        <begin position="205"/>
        <end position="226"/>
    </location>
</feature>
<evidence type="ECO:0000256" key="4">
    <source>
        <dbReference type="SAM" id="Phobius"/>
    </source>
</evidence>
<feature type="transmembrane region" description="Helical" evidence="4">
    <location>
        <begin position="70"/>
        <end position="89"/>
    </location>
</feature>
<dbReference type="OrthoDB" id="8558006at2"/>
<feature type="domain" description="Major facilitator superfamily (MFS) profile" evidence="5">
    <location>
        <begin position="207"/>
        <end position="390"/>
    </location>
</feature>
<dbReference type="RefSeq" id="WP_017010263.1">
    <property type="nucleotide sequence ID" value="NZ_FOWR01000028.1"/>
</dbReference>
<evidence type="ECO:0000256" key="3">
    <source>
        <dbReference type="ARBA" id="ARBA00023136"/>
    </source>
</evidence>
<dbReference type="PANTHER" id="PTHR23534">
    <property type="entry name" value="MFS PERMEASE"/>
    <property type="match status" value="1"/>
</dbReference>
<feature type="transmembrane region" description="Helical" evidence="4">
    <location>
        <begin position="130"/>
        <end position="151"/>
    </location>
</feature>
<dbReference type="AlphaFoldDB" id="A0A1I5TYJ7"/>
<dbReference type="EMBL" id="FOWR01000028">
    <property type="protein sequence ID" value="SFP88132.1"/>
    <property type="molecule type" value="Genomic_DNA"/>
</dbReference>
<feature type="transmembrane region" description="Helical" evidence="4">
    <location>
        <begin position="95"/>
        <end position="118"/>
    </location>
</feature>
<name>A0A1I5TYJ7_9GAMM</name>
<keyword evidence="1 4" id="KW-0812">Transmembrane</keyword>
<protein>
    <submittedName>
        <fullName evidence="6">Predicted arabinose efflux permease, MFS family</fullName>
    </submittedName>
</protein>
<evidence type="ECO:0000259" key="5">
    <source>
        <dbReference type="PROSITE" id="PS50850"/>
    </source>
</evidence>